<evidence type="ECO:0000313" key="9">
    <source>
        <dbReference type="EMBL" id="KAL3873796.1"/>
    </source>
</evidence>
<proteinExistence type="predicted"/>
<dbReference type="SUPFAM" id="SSF46689">
    <property type="entry name" value="Homeodomain-like"/>
    <property type="match status" value="1"/>
</dbReference>
<keyword evidence="4 5" id="KW-0539">Nucleus</keyword>
<dbReference type="InterPro" id="IPR001356">
    <property type="entry name" value="HD"/>
</dbReference>
<dbReference type="PANTHER" id="PTHR24329">
    <property type="entry name" value="HOMEOBOX PROTEIN ARISTALESS"/>
    <property type="match status" value="1"/>
</dbReference>
<dbReference type="CDD" id="cd00086">
    <property type="entry name" value="homeodomain"/>
    <property type="match status" value="1"/>
</dbReference>
<protein>
    <recommendedName>
        <fullName evidence="8">Homeobox domain-containing protein</fullName>
    </recommendedName>
</protein>
<keyword evidence="10" id="KW-1185">Reference proteome</keyword>
<keyword evidence="2 5" id="KW-0238">DNA-binding</keyword>
<dbReference type="EMBL" id="JBJQND010000006">
    <property type="protein sequence ID" value="KAL3873796.1"/>
    <property type="molecule type" value="Genomic_DNA"/>
</dbReference>
<evidence type="ECO:0000256" key="4">
    <source>
        <dbReference type="ARBA" id="ARBA00023242"/>
    </source>
</evidence>
<comment type="subcellular location">
    <subcellularLocation>
        <location evidence="1 5 6">Nucleus</location>
    </subcellularLocation>
</comment>
<dbReference type="InterPro" id="IPR050649">
    <property type="entry name" value="Paired_Homeobox_TFs"/>
</dbReference>
<sequence>MYHIPLGLYCSPEQLKFFTSVEQLKSLYSTEQLKNMYSHEHMRMLYRQRICNQEHPISLFTQEQLWNLCRNVEPVKTTLTPMMQMPPAPPSLLSIDNIMAQQPHLMQGQSITYPVPRNGVVPLVPDMVAYLRLHNFLTPMGLVEVGQKRKRRHRTIFTEEQLQELETTFQKTHYPDLFLRSELAMKIDMNEERVEVWFKNRRAKWRKIKREDTSKTAPREKANEDCVRKEDENEIESDDNLTGQCAGNVCALSFINNDLCSSRCSIHHSLKGNETVEPLSKEYSQKASEPRS</sequence>
<dbReference type="InterPro" id="IPR017970">
    <property type="entry name" value="Homeobox_CS"/>
</dbReference>
<accession>A0ABD3WJU6</accession>
<dbReference type="PROSITE" id="PS50071">
    <property type="entry name" value="HOMEOBOX_2"/>
    <property type="match status" value="1"/>
</dbReference>
<evidence type="ECO:0000256" key="3">
    <source>
        <dbReference type="ARBA" id="ARBA00023155"/>
    </source>
</evidence>
<feature type="region of interest" description="Disordered" evidence="7">
    <location>
        <begin position="209"/>
        <end position="233"/>
    </location>
</feature>
<gene>
    <name evidence="9" type="ORF">ACJMK2_036881</name>
</gene>
<evidence type="ECO:0000256" key="6">
    <source>
        <dbReference type="RuleBase" id="RU000682"/>
    </source>
</evidence>
<feature type="DNA-binding region" description="Homeobox" evidence="5">
    <location>
        <begin position="150"/>
        <end position="209"/>
    </location>
</feature>
<dbReference type="InterPro" id="IPR009057">
    <property type="entry name" value="Homeodomain-like_sf"/>
</dbReference>
<dbReference type="PANTHER" id="PTHR24329:SF516">
    <property type="entry name" value="HOMEOBOX PROTEIN GOOSECOID"/>
    <property type="match status" value="1"/>
</dbReference>
<dbReference type="GO" id="GO:0005634">
    <property type="term" value="C:nucleus"/>
    <property type="evidence" value="ECO:0007669"/>
    <property type="project" value="UniProtKB-SubCell"/>
</dbReference>
<dbReference type="Pfam" id="PF00046">
    <property type="entry name" value="Homeodomain"/>
    <property type="match status" value="1"/>
</dbReference>
<evidence type="ECO:0000256" key="7">
    <source>
        <dbReference type="SAM" id="MobiDB-lite"/>
    </source>
</evidence>
<organism evidence="9 10">
    <name type="scientific">Sinanodonta woodiana</name>
    <name type="common">Chinese pond mussel</name>
    <name type="synonym">Anodonta woodiana</name>
    <dbReference type="NCBI Taxonomy" id="1069815"/>
    <lineage>
        <taxon>Eukaryota</taxon>
        <taxon>Metazoa</taxon>
        <taxon>Spiralia</taxon>
        <taxon>Lophotrochozoa</taxon>
        <taxon>Mollusca</taxon>
        <taxon>Bivalvia</taxon>
        <taxon>Autobranchia</taxon>
        <taxon>Heteroconchia</taxon>
        <taxon>Palaeoheterodonta</taxon>
        <taxon>Unionida</taxon>
        <taxon>Unionoidea</taxon>
        <taxon>Unionidae</taxon>
        <taxon>Unioninae</taxon>
        <taxon>Sinanodonta</taxon>
    </lineage>
</organism>
<comment type="caution">
    <text evidence="9">The sequence shown here is derived from an EMBL/GenBank/DDBJ whole genome shotgun (WGS) entry which is preliminary data.</text>
</comment>
<feature type="compositionally biased region" description="Basic and acidic residues" evidence="7">
    <location>
        <begin position="209"/>
        <end position="231"/>
    </location>
</feature>
<evidence type="ECO:0000259" key="8">
    <source>
        <dbReference type="PROSITE" id="PS50071"/>
    </source>
</evidence>
<dbReference type="FunFam" id="1.10.10.60:FF:000679">
    <property type="entry name" value="Homeobox protein aristaless"/>
    <property type="match status" value="1"/>
</dbReference>
<keyword evidence="3 5" id="KW-0371">Homeobox</keyword>
<evidence type="ECO:0000256" key="1">
    <source>
        <dbReference type="ARBA" id="ARBA00004123"/>
    </source>
</evidence>
<reference evidence="9 10" key="1">
    <citation type="submission" date="2024-11" db="EMBL/GenBank/DDBJ databases">
        <title>Chromosome-level genome assembly of the freshwater bivalve Anodonta woodiana.</title>
        <authorList>
            <person name="Chen X."/>
        </authorList>
    </citation>
    <scope>NUCLEOTIDE SEQUENCE [LARGE SCALE GENOMIC DNA]</scope>
    <source>
        <strain evidence="9">MN2024</strain>
        <tissue evidence="9">Gills</tissue>
    </source>
</reference>
<evidence type="ECO:0000256" key="5">
    <source>
        <dbReference type="PROSITE-ProRule" id="PRU00108"/>
    </source>
</evidence>
<evidence type="ECO:0000313" key="10">
    <source>
        <dbReference type="Proteomes" id="UP001634394"/>
    </source>
</evidence>
<dbReference type="GO" id="GO:0003677">
    <property type="term" value="F:DNA binding"/>
    <property type="evidence" value="ECO:0007669"/>
    <property type="project" value="UniProtKB-UniRule"/>
</dbReference>
<dbReference type="Proteomes" id="UP001634394">
    <property type="component" value="Unassembled WGS sequence"/>
</dbReference>
<dbReference type="AlphaFoldDB" id="A0ABD3WJU6"/>
<dbReference type="Gene3D" id="1.10.10.60">
    <property type="entry name" value="Homeodomain-like"/>
    <property type="match status" value="1"/>
</dbReference>
<dbReference type="PROSITE" id="PS00027">
    <property type="entry name" value="HOMEOBOX_1"/>
    <property type="match status" value="1"/>
</dbReference>
<evidence type="ECO:0000256" key="2">
    <source>
        <dbReference type="ARBA" id="ARBA00023125"/>
    </source>
</evidence>
<name>A0ABD3WJU6_SINWO</name>
<feature type="domain" description="Homeobox" evidence="8">
    <location>
        <begin position="148"/>
        <end position="208"/>
    </location>
</feature>
<dbReference type="SMART" id="SM00389">
    <property type="entry name" value="HOX"/>
    <property type="match status" value="1"/>
</dbReference>